<name>A0A0E9UAK7_ANGAN</name>
<dbReference type="EMBL" id="GBXM01046584">
    <property type="protein sequence ID" value="JAH61993.1"/>
    <property type="molecule type" value="Transcribed_RNA"/>
</dbReference>
<protein>
    <submittedName>
        <fullName evidence="1">Uncharacterized protein</fullName>
    </submittedName>
</protein>
<dbReference type="AlphaFoldDB" id="A0A0E9UAK7"/>
<reference evidence="1" key="1">
    <citation type="submission" date="2014-11" db="EMBL/GenBank/DDBJ databases">
        <authorList>
            <person name="Amaro Gonzalez C."/>
        </authorList>
    </citation>
    <scope>NUCLEOTIDE SEQUENCE</scope>
</reference>
<organism evidence="1">
    <name type="scientific">Anguilla anguilla</name>
    <name type="common">European freshwater eel</name>
    <name type="synonym">Muraena anguilla</name>
    <dbReference type="NCBI Taxonomy" id="7936"/>
    <lineage>
        <taxon>Eukaryota</taxon>
        <taxon>Metazoa</taxon>
        <taxon>Chordata</taxon>
        <taxon>Craniata</taxon>
        <taxon>Vertebrata</taxon>
        <taxon>Euteleostomi</taxon>
        <taxon>Actinopterygii</taxon>
        <taxon>Neopterygii</taxon>
        <taxon>Teleostei</taxon>
        <taxon>Anguilliformes</taxon>
        <taxon>Anguillidae</taxon>
        <taxon>Anguilla</taxon>
    </lineage>
</organism>
<evidence type="ECO:0000313" key="1">
    <source>
        <dbReference type="EMBL" id="JAH61993.1"/>
    </source>
</evidence>
<proteinExistence type="predicted"/>
<accession>A0A0E9UAK7</accession>
<reference evidence="1" key="2">
    <citation type="journal article" date="2015" name="Fish Shellfish Immunol.">
        <title>Early steps in the European eel (Anguilla anguilla)-Vibrio vulnificus interaction in the gills: Role of the RtxA13 toxin.</title>
        <authorList>
            <person name="Callol A."/>
            <person name="Pajuelo D."/>
            <person name="Ebbesson L."/>
            <person name="Teles M."/>
            <person name="MacKenzie S."/>
            <person name="Amaro C."/>
        </authorList>
    </citation>
    <scope>NUCLEOTIDE SEQUENCE</scope>
</reference>
<sequence>MLVPKPYGIVCFCIDYRR</sequence>